<dbReference type="EMBL" id="CP036266">
    <property type="protein sequence ID" value="QDT21382.1"/>
    <property type="molecule type" value="Genomic_DNA"/>
</dbReference>
<evidence type="ECO:0000313" key="5">
    <source>
        <dbReference type="EMBL" id="QDT21382.1"/>
    </source>
</evidence>
<proteinExistence type="inferred from homology"/>
<gene>
    <name evidence="5" type="primary">blaI_6</name>
    <name evidence="5" type="ORF">HG66A1_31830</name>
</gene>
<evidence type="ECO:0000313" key="6">
    <source>
        <dbReference type="Proteomes" id="UP000320421"/>
    </source>
</evidence>
<keyword evidence="4" id="KW-0804">Transcription</keyword>
<dbReference type="OrthoDB" id="284965at2"/>
<dbReference type="SUPFAM" id="SSF46785">
    <property type="entry name" value="Winged helix' DNA-binding domain"/>
    <property type="match status" value="1"/>
</dbReference>
<sequence length="132" mass="15390">MRPKQYHVTDTELLVLQVLWDRGEATTREVCDEIYPDGSTSQYYTVQKLLERLEKRNCVQRDRSQRVHVFTAAIDRETLIQERLRGLSDTLCGGSIIPMLTGLIQMRRWTASEQEELRDLLDQVAPRQSPND</sequence>
<dbReference type="RefSeq" id="WP_145185624.1">
    <property type="nucleotide sequence ID" value="NZ_CP036266.1"/>
</dbReference>
<keyword evidence="6" id="KW-1185">Reference proteome</keyword>
<dbReference type="Gene3D" id="1.10.10.10">
    <property type="entry name" value="Winged helix-like DNA-binding domain superfamily/Winged helix DNA-binding domain"/>
    <property type="match status" value="1"/>
</dbReference>
<dbReference type="InterPro" id="IPR036390">
    <property type="entry name" value="WH_DNA-bd_sf"/>
</dbReference>
<comment type="similarity">
    <text evidence="1">Belongs to the BlaI transcriptional regulatory family.</text>
</comment>
<keyword evidence="2" id="KW-0805">Transcription regulation</keyword>
<dbReference type="Pfam" id="PF03965">
    <property type="entry name" value="Penicillinase_R"/>
    <property type="match status" value="1"/>
</dbReference>
<dbReference type="Proteomes" id="UP000320421">
    <property type="component" value="Chromosome"/>
</dbReference>
<evidence type="ECO:0000256" key="3">
    <source>
        <dbReference type="ARBA" id="ARBA00023125"/>
    </source>
</evidence>
<dbReference type="InterPro" id="IPR036388">
    <property type="entry name" value="WH-like_DNA-bd_sf"/>
</dbReference>
<dbReference type="GO" id="GO:0045892">
    <property type="term" value="P:negative regulation of DNA-templated transcription"/>
    <property type="evidence" value="ECO:0007669"/>
    <property type="project" value="InterPro"/>
</dbReference>
<name>A0A517PPT5_9PLAN</name>
<evidence type="ECO:0000256" key="1">
    <source>
        <dbReference type="ARBA" id="ARBA00011046"/>
    </source>
</evidence>
<dbReference type="AlphaFoldDB" id="A0A517PPT5"/>
<reference evidence="5 6" key="1">
    <citation type="submission" date="2019-02" db="EMBL/GenBank/DDBJ databases">
        <title>Deep-cultivation of Planctomycetes and their phenomic and genomic characterization uncovers novel biology.</title>
        <authorList>
            <person name="Wiegand S."/>
            <person name="Jogler M."/>
            <person name="Boedeker C."/>
            <person name="Pinto D."/>
            <person name="Vollmers J."/>
            <person name="Rivas-Marin E."/>
            <person name="Kohn T."/>
            <person name="Peeters S.H."/>
            <person name="Heuer A."/>
            <person name="Rast P."/>
            <person name="Oberbeckmann S."/>
            <person name="Bunk B."/>
            <person name="Jeske O."/>
            <person name="Meyerdierks A."/>
            <person name="Storesund J.E."/>
            <person name="Kallscheuer N."/>
            <person name="Luecker S."/>
            <person name="Lage O.M."/>
            <person name="Pohl T."/>
            <person name="Merkel B.J."/>
            <person name="Hornburger P."/>
            <person name="Mueller R.-W."/>
            <person name="Bruemmer F."/>
            <person name="Labrenz M."/>
            <person name="Spormann A.M."/>
            <person name="Op den Camp H."/>
            <person name="Overmann J."/>
            <person name="Amann R."/>
            <person name="Jetten M.S.M."/>
            <person name="Mascher T."/>
            <person name="Medema M.H."/>
            <person name="Devos D.P."/>
            <person name="Kaster A.-K."/>
            <person name="Ovreas L."/>
            <person name="Rohde M."/>
            <person name="Galperin M.Y."/>
            <person name="Jogler C."/>
        </authorList>
    </citation>
    <scope>NUCLEOTIDE SEQUENCE [LARGE SCALE GENOMIC DNA]</scope>
    <source>
        <strain evidence="5 6">HG66A1</strain>
    </source>
</reference>
<evidence type="ECO:0000256" key="2">
    <source>
        <dbReference type="ARBA" id="ARBA00023015"/>
    </source>
</evidence>
<dbReference type="GO" id="GO:0003677">
    <property type="term" value="F:DNA binding"/>
    <property type="evidence" value="ECO:0007669"/>
    <property type="project" value="UniProtKB-KW"/>
</dbReference>
<accession>A0A517PPT5</accession>
<protein>
    <submittedName>
        <fullName evidence="5">Penicillinase repressor</fullName>
    </submittedName>
</protein>
<dbReference type="InterPro" id="IPR005650">
    <property type="entry name" value="BlaI_family"/>
</dbReference>
<dbReference type="PIRSF" id="PIRSF019455">
    <property type="entry name" value="CopR_AtkY"/>
    <property type="match status" value="1"/>
</dbReference>
<evidence type="ECO:0000256" key="4">
    <source>
        <dbReference type="ARBA" id="ARBA00023163"/>
    </source>
</evidence>
<keyword evidence="3" id="KW-0238">DNA-binding</keyword>
<organism evidence="5 6">
    <name type="scientific">Gimesia chilikensis</name>
    <dbReference type="NCBI Taxonomy" id="2605989"/>
    <lineage>
        <taxon>Bacteria</taxon>
        <taxon>Pseudomonadati</taxon>
        <taxon>Planctomycetota</taxon>
        <taxon>Planctomycetia</taxon>
        <taxon>Planctomycetales</taxon>
        <taxon>Planctomycetaceae</taxon>
        <taxon>Gimesia</taxon>
    </lineage>
</organism>